<evidence type="ECO:0000313" key="2">
    <source>
        <dbReference type="EMBL" id="AWO70950.1"/>
    </source>
</evidence>
<organism evidence="2">
    <name type="scientific">Human herpesvirus 1</name>
    <name type="common">HHV-1</name>
    <name type="synonym">Human herpes simplex virus 1</name>
    <dbReference type="NCBI Taxonomy" id="10298"/>
    <lineage>
        <taxon>Viruses</taxon>
        <taxon>Duplodnaviria</taxon>
        <taxon>Heunggongvirae</taxon>
        <taxon>Peploviricota</taxon>
        <taxon>Herviviricetes</taxon>
        <taxon>Herpesvirales</taxon>
        <taxon>Orthoherpesviridae</taxon>
        <taxon>Alphaherpesvirinae</taxon>
        <taxon>Simplexvirus</taxon>
        <taxon>Simplexvirus humanalpha1</taxon>
    </lineage>
</organism>
<feature type="region of interest" description="Disordered" evidence="1">
    <location>
        <begin position="1"/>
        <end position="166"/>
    </location>
</feature>
<accession>A0A2U9A8V6</accession>
<sequence>MSPARTLAMNAGVPSGRPCGSKRYAVSPSLNSPIPRGPMVRSVYDRGRRAHGPAKNVCAGHCVSSRPAAGSPKKPTSPYTREKTQRSPPRAPGYSRKLGSSTIEHMRGGPGPAVARVHSPPSTKHPSMASADRTSRGPTSNMRLRKDSDERMHDTDPPGSRSGANWFRAPVTTMSRSPPRSIVECGGVPAIICALRARDPACLWTGPPGLVLFPPPTPPYHGPGSPD</sequence>
<dbReference type="EMBL" id="MH160378">
    <property type="protein sequence ID" value="AWO70950.1"/>
    <property type="molecule type" value="Genomic_DNA"/>
</dbReference>
<protein>
    <submittedName>
        <fullName evidence="2">Uncharacterized protein</fullName>
    </submittedName>
</protein>
<evidence type="ECO:0000256" key="1">
    <source>
        <dbReference type="SAM" id="MobiDB-lite"/>
    </source>
</evidence>
<proteinExistence type="predicted"/>
<organismHost>
    <name type="scientific">Homo sapiens</name>
    <name type="common">Human</name>
    <dbReference type="NCBI Taxonomy" id="9606"/>
</organismHost>
<reference evidence="2" key="1">
    <citation type="journal article" date="2018" name="J. ISSAAS">
        <title>Ultrasensitive capture of human herpes simplex virus genomes directly from clinical samples reveals extraordinarily limited evolution in cell culture.</title>
        <authorList>
            <person name="Greninger A.L."/>
            <person name="Roychoudhury P."/>
            <person name="Xie H."/>
            <person name="Casto A."/>
            <person name="Cent A."/>
            <person name="Pepper G."/>
            <person name="Koelle D.M."/>
            <person name="Huang M.-L."/>
            <person name="Wald A."/>
            <person name="Johnston C."/>
            <person name="Jerome K.R."/>
        </authorList>
    </citation>
    <scope>NUCLEOTIDE SEQUENCE</scope>
    <source>
        <strain evidence="2">HSV1-ORIGINAL-H9</strain>
    </source>
</reference>
<name>A0A2U9A8V6_HHV1</name>
<feature type="compositionally biased region" description="Basic and acidic residues" evidence="1">
    <location>
        <begin position="144"/>
        <end position="156"/>
    </location>
</feature>